<organism evidence="2 3">
    <name type="scientific">Trema orientale</name>
    <name type="common">Charcoal tree</name>
    <name type="synonym">Celtis orientalis</name>
    <dbReference type="NCBI Taxonomy" id="63057"/>
    <lineage>
        <taxon>Eukaryota</taxon>
        <taxon>Viridiplantae</taxon>
        <taxon>Streptophyta</taxon>
        <taxon>Embryophyta</taxon>
        <taxon>Tracheophyta</taxon>
        <taxon>Spermatophyta</taxon>
        <taxon>Magnoliopsida</taxon>
        <taxon>eudicotyledons</taxon>
        <taxon>Gunneridae</taxon>
        <taxon>Pentapetalae</taxon>
        <taxon>rosids</taxon>
        <taxon>fabids</taxon>
        <taxon>Rosales</taxon>
        <taxon>Cannabaceae</taxon>
        <taxon>Trema</taxon>
    </lineage>
</organism>
<name>A0A2P5EF57_TREOI</name>
<feature type="region of interest" description="Disordered" evidence="1">
    <location>
        <begin position="141"/>
        <end position="162"/>
    </location>
</feature>
<dbReference type="Proteomes" id="UP000237000">
    <property type="component" value="Unassembled WGS sequence"/>
</dbReference>
<proteinExistence type="predicted"/>
<dbReference type="OrthoDB" id="1936669at2759"/>
<accession>A0A2P5EF57</accession>
<dbReference type="InterPro" id="IPR008480">
    <property type="entry name" value="DUF761_pln"/>
</dbReference>
<evidence type="ECO:0000256" key="1">
    <source>
        <dbReference type="SAM" id="MobiDB-lite"/>
    </source>
</evidence>
<dbReference type="Pfam" id="PF05553">
    <property type="entry name" value="DUF761"/>
    <property type="match status" value="1"/>
</dbReference>
<evidence type="ECO:0000313" key="3">
    <source>
        <dbReference type="Proteomes" id="UP000237000"/>
    </source>
</evidence>
<protein>
    <submittedName>
        <fullName evidence="2">Cotton fiber protein</fullName>
    </submittedName>
</protein>
<comment type="caution">
    <text evidence="2">The sequence shown here is derived from an EMBL/GenBank/DDBJ whole genome shotgun (WGS) entry which is preliminary data.</text>
</comment>
<dbReference type="PANTHER" id="PTHR33265">
    <property type="entry name" value="AVR9/CF-9 RAPIDLY ELICITED PROTEIN-RELATED"/>
    <property type="match status" value="1"/>
</dbReference>
<dbReference type="InParanoid" id="A0A2P5EF57"/>
<dbReference type="PANTHER" id="PTHR33265:SF10">
    <property type="entry name" value="OS01G0133200 PROTEIN"/>
    <property type="match status" value="1"/>
</dbReference>
<sequence>MPRKRLPIFHKVSKMLKVSIFVAKMRKPIIPKLVLFMKLQKLRRVKVKLLQNKQYHNYGFITEYEFSPSKSTRRPLIGYNRRKELFGNGISLQRVYSMLFLCQCLGSFRDERGDLHGDCSLQLDALPAVDEDVKVKGGVFPEPLDWGDNEEEEDDEDDDGSIDLRAERFIERFYEEMRMQRQVSL</sequence>
<feature type="compositionally biased region" description="Acidic residues" evidence="1">
    <location>
        <begin position="145"/>
        <end position="161"/>
    </location>
</feature>
<gene>
    <name evidence="2" type="ORF">TorRG33x02_200810</name>
</gene>
<dbReference type="AlphaFoldDB" id="A0A2P5EF57"/>
<reference evidence="3" key="1">
    <citation type="submission" date="2016-06" db="EMBL/GenBank/DDBJ databases">
        <title>Parallel loss of symbiosis genes in relatives of nitrogen-fixing non-legume Parasponia.</title>
        <authorList>
            <person name="Van Velzen R."/>
            <person name="Holmer R."/>
            <person name="Bu F."/>
            <person name="Rutten L."/>
            <person name="Van Zeijl A."/>
            <person name="Liu W."/>
            <person name="Santuari L."/>
            <person name="Cao Q."/>
            <person name="Sharma T."/>
            <person name="Shen D."/>
            <person name="Roswanjaya Y."/>
            <person name="Wardhani T."/>
            <person name="Kalhor M.S."/>
            <person name="Jansen J."/>
            <person name="Van den Hoogen J."/>
            <person name="Gungor B."/>
            <person name="Hartog M."/>
            <person name="Hontelez J."/>
            <person name="Verver J."/>
            <person name="Yang W.-C."/>
            <person name="Schijlen E."/>
            <person name="Repin R."/>
            <person name="Schilthuizen M."/>
            <person name="Schranz E."/>
            <person name="Heidstra R."/>
            <person name="Miyata K."/>
            <person name="Fedorova E."/>
            <person name="Kohlen W."/>
            <person name="Bisseling T."/>
            <person name="Smit S."/>
            <person name="Geurts R."/>
        </authorList>
    </citation>
    <scope>NUCLEOTIDE SEQUENCE [LARGE SCALE GENOMIC DNA]</scope>
    <source>
        <strain evidence="3">cv. RG33-2</strain>
    </source>
</reference>
<dbReference type="EMBL" id="JXTC01000167">
    <property type="protein sequence ID" value="PON84183.1"/>
    <property type="molecule type" value="Genomic_DNA"/>
</dbReference>
<keyword evidence="3" id="KW-1185">Reference proteome</keyword>
<evidence type="ECO:0000313" key="2">
    <source>
        <dbReference type="EMBL" id="PON84183.1"/>
    </source>
</evidence>